<reference evidence="1" key="1">
    <citation type="journal article" date="2020" name="mSystems">
        <title>Genome- and Community-Level Interaction Insights into Carbon Utilization and Element Cycling Functions of Hydrothermarchaeota in Hydrothermal Sediment.</title>
        <authorList>
            <person name="Zhou Z."/>
            <person name="Liu Y."/>
            <person name="Xu W."/>
            <person name="Pan J."/>
            <person name="Luo Z.H."/>
            <person name="Li M."/>
        </authorList>
    </citation>
    <scope>NUCLEOTIDE SEQUENCE [LARGE SCALE GENOMIC DNA]</scope>
    <source>
        <strain evidence="1">SpSt-732</strain>
    </source>
</reference>
<proteinExistence type="predicted"/>
<evidence type="ECO:0000313" key="1">
    <source>
        <dbReference type="EMBL" id="HGI88456.1"/>
    </source>
</evidence>
<accession>A0A7C4BED6</accession>
<comment type="caution">
    <text evidence="1">The sequence shown here is derived from an EMBL/GenBank/DDBJ whole genome shotgun (WGS) entry which is preliminary data.</text>
</comment>
<gene>
    <name evidence="1" type="ORF">ENV14_08760</name>
</gene>
<organism evidence="1">
    <name type="scientific">Ignisphaera aggregans</name>
    <dbReference type="NCBI Taxonomy" id="334771"/>
    <lineage>
        <taxon>Archaea</taxon>
        <taxon>Thermoproteota</taxon>
        <taxon>Thermoprotei</taxon>
        <taxon>Desulfurococcales</taxon>
        <taxon>Desulfurococcaceae</taxon>
        <taxon>Ignisphaera</taxon>
    </lineage>
</organism>
<name>A0A7C4BED6_9CREN</name>
<dbReference type="AlphaFoldDB" id="A0A7C4BED6"/>
<dbReference type="EMBL" id="DTFF01000077">
    <property type="protein sequence ID" value="HGI88456.1"/>
    <property type="molecule type" value="Genomic_DNA"/>
</dbReference>
<sequence length="73" mass="8141">MHQLKKAINTCPKCGSTLVLAIETNKYRSREAVVTYTYLCPVCRYKNIVEQVTVKADGDKILVAKFKSSSAKS</sequence>
<protein>
    <submittedName>
        <fullName evidence="1">Uncharacterized protein</fullName>
    </submittedName>
</protein>